<dbReference type="eggNOG" id="KOG0254">
    <property type="taxonomic scope" value="Eukaryota"/>
</dbReference>
<feature type="transmembrane region" description="Helical" evidence="6">
    <location>
        <begin position="394"/>
        <end position="416"/>
    </location>
</feature>
<keyword evidence="3 6" id="KW-0812">Transmembrane</keyword>
<dbReference type="InterPro" id="IPR010573">
    <property type="entry name" value="MFS_Str1/Tri12-like"/>
</dbReference>
<dbReference type="PANTHER" id="PTHR23501:SF109">
    <property type="entry name" value="MAJOR FACILITATOR SUPERFAMILY (MFS) PROFILE DOMAIN-CONTAINING PROTEIN-RELATED"/>
    <property type="match status" value="1"/>
</dbReference>
<feature type="transmembrane region" description="Helical" evidence="6">
    <location>
        <begin position="72"/>
        <end position="89"/>
    </location>
</feature>
<keyword evidence="9" id="KW-1185">Reference proteome</keyword>
<feature type="transmembrane region" description="Helical" evidence="6">
    <location>
        <begin position="521"/>
        <end position="540"/>
    </location>
</feature>
<dbReference type="OrthoDB" id="4139357at2759"/>
<sequence length="600" mass="64267">MADLTRVTTADTLTADAIGGEHLGNKYYRSFRFIGTILGTSLALCAAYAAYLLPVGIISYINEDIGPDPDNVWIPVVWAICVALGYMLFGRLSDIFGRRYFVVIGNLFGLIGAIVAATASNIRTLIGASVFIGIAASVQLSYTMIVGELVPIKHRGYWYFLTLIPVIPFAFFGAYLSHNFLQVATWRWCYYLCIILQGLALVLLVVSYHPPSFRKLHSTKSRTAMIKEIDYIGVFIWMVGVVLFLLGINWGGSKYPWDSAAVISTLVLGIVGIVSFFVWEANGTAKKPLLPWAFLIKNPRGFLLPMVSGTIGGMFYYGLTIIWPTQVNTVYASSLQVDGWLASILACGTQTGTMLGSLVFKRLGHHRLQLIGAYVFMIAFCAGLSQAGVHQRSVAVSCAFLTGLGCGVVENLVVLVAQVGKDAAEIGLVVGTIGSFRSLGGALAQAIYVTILTNKLKGELASKVPAAALKAGLPASSLPALFQAIAAESAAAFAAVPGISTTIVAAVELAEVEAYSASFQYVYYACIAFGGVGLITSLFITKNVDAEMTDFVAKKLEGVAVKHHDHEHDLEGKPGTGTAAHEETVMVQSIVEEPKGRIAQ</sequence>
<dbReference type="Pfam" id="PF06609">
    <property type="entry name" value="TRI12"/>
    <property type="match status" value="1"/>
</dbReference>
<dbReference type="EMBL" id="AMGY01000003">
    <property type="protein sequence ID" value="EXJ87481.1"/>
    <property type="molecule type" value="Genomic_DNA"/>
</dbReference>
<keyword evidence="5 6" id="KW-0472">Membrane</keyword>
<dbReference type="InterPro" id="IPR053791">
    <property type="entry name" value="MFS_Tri12-like"/>
</dbReference>
<evidence type="ECO:0000256" key="6">
    <source>
        <dbReference type="SAM" id="Phobius"/>
    </source>
</evidence>
<feature type="transmembrane region" description="Helical" evidence="6">
    <location>
        <begin position="125"/>
        <end position="145"/>
    </location>
</feature>
<dbReference type="InterPro" id="IPR036259">
    <property type="entry name" value="MFS_trans_sf"/>
</dbReference>
<feature type="transmembrane region" description="Helical" evidence="6">
    <location>
        <begin position="428"/>
        <end position="451"/>
    </location>
</feature>
<feature type="transmembrane region" description="Helical" evidence="6">
    <location>
        <begin position="157"/>
        <end position="176"/>
    </location>
</feature>
<feature type="transmembrane region" description="Helical" evidence="6">
    <location>
        <begin position="339"/>
        <end position="359"/>
    </location>
</feature>
<accession>W9YDZ6</accession>
<dbReference type="HOGENOM" id="CLU_000960_25_2_1"/>
<proteinExistence type="predicted"/>
<feature type="transmembrane region" description="Helical" evidence="6">
    <location>
        <begin position="302"/>
        <end position="319"/>
    </location>
</feature>
<dbReference type="Gene3D" id="1.20.1250.20">
    <property type="entry name" value="MFS general substrate transporter like domains"/>
    <property type="match status" value="2"/>
</dbReference>
<feature type="transmembrane region" description="Helical" evidence="6">
    <location>
        <begin position="188"/>
        <end position="208"/>
    </location>
</feature>
<dbReference type="InterPro" id="IPR020846">
    <property type="entry name" value="MFS_dom"/>
</dbReference>
<dbReference type="Proteomes" id="UP000019478">
    <property type="component" value="Unassembled WGS sequence"/>
</dbReference>
<evidence type="ECO:0000313" key="9">
    <source>
        <dbReference type="Proteomes" id="UP000019478"/>
    </source>
</evidence>
<feature type="domain" description="Major facilitator superfamily (MFS) profile" evidence="7">
    <location>
        <begin position="35"/>
        <end position="545"/>
    </location>
</feature>
<feature type="transmembrane region" description="Helical" evidence="6">
    <location>
        <begin position="33"/>
        <end position="60"/>
    </location>
</feature>
<dbReference type="GO" id="GO:0022857">
    <property type="term" value="F:transmembrane transporter activity"/>
    <property type="evidence" value="ECO:0007669"/>
    <property type="project" value="InterPro"/>
</dbReference>
<organism evidence="8 9">
    <name type="scientific">Capronia epimyces CBS 606.96</name>
    <dbReference type="NCBI Taxonomy" id="1182542"/>
    <lineage>
        <taxon>Eukaryota</taxon>
        <taxon>Fungi</taxon>
        <taxon>Dikarya</taxon>
        <taxon>Ascomycota</taxon>
        <taxon>Pezizomycotina</taxon>
        <taxon>Eurotiomycetes</taxon>
        <taxon>Chaetothyriomycetidae</taxon>
        <taxon>Chaetothyriales</taxon>
        <taxon>Herpotrichiellaceae</taxon>
        <taxon>Capronia</taxon>
    </lineage>
</organism>
<evidence type="ECO:0000259" key="7">
    <source>
        <dbReference type="PROSITE" id="PS50850"/>
    </source>
</evidence>
<keyword evidence="4 6" id="KW-1133">Transmembrane helix</keyword>
<dbReference type="PANTHER" id="PTHR23501">
    <property type="entry name" value="MAJOR FACILITATOR SUPERFAMILY"/>
    <property type="match status" value="1"/>
</dbReference>
<dbReference type="AlphaFoldDB" id="W9YDZ6"/>
<evidence type="ECO:0000313" key="8">
    <source>
        <dbReference type="EMBL" id="EXJ87481.1"/>
    </source>
</evidence>
<evidence type="ECO:0000256" key="5">
    <source>
        <dbReference type="ARBA" id="ARBA00023136"/>
    </source>
</evidence>
<feature type="transmembrane region" description="Helical" evidence="6">
    <location>
        <begin position="371"/>
        <end position="388"/>
    </location>
</feature>
<keyword evidence="2" id="KW-0813">Transport</keyword>
<name>W9YDZ6_9EURO</name>
<feature type="transmembrane region" description="Helical" evidence="6">
    <location>
        <begin position="101"/>
        <end position="119"/>
    </location>
</feature>
<protein>
    <recommendedName>
        <fullName evidence="7">Major facilitator superfamily (MFS) profile domain-containing protein</fullName>
    </recommendedName>
</protein>
<feature type="transmembrane region" description="Helical" evidence="6">
    <location>
        <begin position="229"/>
        <end position="248"/>
    </location>
</feature>
<comment type="caution">
    <text evidence="8">The sequence shown here is derived from an EMBL/GenBank/DDBJ whole genome shotgun (WGS) entry which is preliminary data.</text>
</comment>
<dbReference type="CDD" id="cd06179">
    <property type="entry name" value="MFS_TRI12_like"/>
    <property type="match status" value="1"/>
</dbReference>
<dbReference type="RefSeq" id="XP_007732760.1">
    <property type="nucleotide sequence ID" value="XM_007734570.1"/>
</dbReference>
<evidence type="ECO:0000256" key="4">
    <source>
        <dbReference type="ARBA" id="ARBA00022989"/>
    </source>
</evidence>
<dbReference type="SUPFAM" id="SSF103473">
    <property type="entry name" value="MFS general substrate transporter"/>
    <property type="match status" value="2"/>
</dbReference>
<evidence type="ECO:0000256" key="1">
    <source>
        <dbReference type="ARBA" id="ARBA00004141"/>
    </source>
</evidence>
<feature type="transmembrane region" description="Helical" evidence="6">
    <location>
        <begin position="260"/>
        <end position="281"/>
    </location>
</feature>
<dbReference type="PROSITE" id="PS50850">
    <property type="entry name" value="MFS"/>
    <property type="match status" value="1"/>
</dbReference>
<evidence type="ECO:0000256" key="2">
    <source>
        <dbReference type="ARBA" id="ARBA00022448"/>
    </source>
</evidence>
<gene>
    <name evidence="8" type="ORF">A1O3_04441</name>
</gene>
<comment type="subcellular location">
    <subcellularLocation>
        <location evidence="1">Membrane</location>
        <topology evidence="1">Multi-pass membrane protein</topology>
    </subcellularLocation>
</comment>
<evidence type="ECO:0000256" key="3">
    <source>
        <dbReference type="ARBA" id="ARBA00022692"/>
    </source>
</evidence>
<reference evidence="8 9" key="1">
    <citation type="submission" date="2013-03" db="EMBL/GenBank/DDBJ databases">
        <title>The Genome Sequence of Capronia epimyces CBS 606.96.</title>
        <authorList>
            <consortium name="The Broad Institute Genomics Platform"/>
            <person name="Cuomo C."/>
            <person name="de Hoog S."/>
            <person name="Gorbushina A."/>
            <person name="Walker B."/>
            <person name="Young S.K."/>
            <person name="Zeng Q."/>
            <person name="Gargeya S."/>
            <person name="Fitzgerald M."/>
            <person name="Haas B."/>
            <person name="Abouelleil A."/>
            <person name="Allen A.W."/>
            <person name="Alvarado L."/>
            <person name="Arachchi H.M."/>
            <person name="Berlin A.M."/>
            <person name="Chapman S.B."/>
            <person name="Gainer-Dewar J."/>
            <person name="Goldberg J."/>
            <person name="Griggs A."/>
            <person name="Gujja S."/>
            <person name="Hansen M."/>
            <person name="Howarth C."/>
            <person name="Imamovic A."/>
            <person name="Ireland A."/>
            <person name="Larimer J."/>
            <person name="McCowan C."/>
            <person name="Murphy C."/>
            <person name="Pearson M."/>
            <person name="Poon T.W."/>
            <person name="Priest M."/>
            <person name="Roberts A."/>
            <person name="Saif S."/>
            <person name="Shea T."/>
            <person name="Sisk P."/>
            <person name="Sykes S."/>
            <person name="Wortman J."/>
            <person name="Nusbaum C."/>
            <person name="Birren B."/>
        </authorList>
    </citation>
    <scope>NUCLEOTIDE SEQUENCE [LARGE SCALE GENOMIC DNA]</scope>
    <source>
        <strain evidence="8 9">CBS 606.96</strain>
    </source>
</reference>
<dbReference type="GeneID" id="19168560"/>
<dbReference type="GO" id="GO:0005886">
    <property type="term" value="C:plasma membrane"/>
    <property type="evidence" value="ECO:0007669"/>
    <property type="project" value="TreeGrafter"/>
</dbReference>